<reference evidence="5 6" key="1">
    <citation type="journal article" date="2016" name="Mol. Biol. Evol.">
        <title>Comparative Genomics of Early-Diverging Mushroom-Forming Fungi Provides Insights into the Origins of Lignocellulose Decay Capabilities.</title>
        <authorList>
            <person name="Nagy L.G."/>
            <person name="Riley R."/>
            <person name="Tritt A."/>
            <person name="Adam C."/>
            <person name="Daum C."/>
            <person name="Floudas D."/>
            <person name="Sun H."/>
            <person name="Yadav J.S."/>
            <person name="Pangilinan J."/>
            <person name="Larsson K.H."/>
            <person name="Matsuura K."/>
            <person name="Barry K."/>
            <person name="Labutti K."/>
            <person name="Kuo R."/>
            <person name="Ohm R.A."/>
            <person name="Bhattacharya S.S."/>
            <person name="Shirouzu T."/>
            <person name="Yoshinaga Y."/>
            <person name="Martin F.M."/>
            <person name="Grigoriev I.V."/>
            <person name="Hibbett D.S."/>
        </authorList>
    </citation>
    <scope>NUCLEOTIDE SEQUENCE [LARGE SCALE GENOMIC DNA]</scope>
    <source>
        <strain evidence="5 6">CBS 109695</strain>
    </source>
</reference>
<dbReference type="PANTHER" id="PTHR44051:SF9">
    <property type="entry name" value="GLUTATHIONE S-TRANSFERASE 1"/>
    <property type="match status" value="1"/>
</dbReference>
<dbReference type="EMBL" id="KV417900">
    <property type="protein sequence ID" value="KZP04654.1"/>
    <property type="molecule type" value="Genomic_DNA"/>
</dbReference>
<dbReference type="SFLD" id="SFLDS00019">
    <property type="entry name" value="Glutathione_Transferase_(cytos"/>
    <property type="match status" value="1"/>
</dbReference>
<dbReference type="EMBL" id="KV417499">
    <property type="protein sequence ID" value="KZP29298.1"/>
    <property type="molecule type" value="Genomic_DNA"/>
</dbReference>
<dbReference type="PROSITE" id="PS50405">
    <property type="entry name" value="GST_CTER"/>
    <property type="match status" value="1"/>
</dbReference>
<dbReference type="CDD" id="cd03046">
    <property type="entry name" value="GST_N_GTT1_like"/>
    <property type="match status" value="1"/>
</dbReference>
<dbReference type="InterPro" id="IPR010987">
    <property type="entry name" value="Glutathione-S-Trfase_C-like"/>
</dbReference>
<dbReference type="Proteomes" id="UP000076532">
    <property type="component" value="Unassembled WGS sequence"/>
</dbReference>
<dbReference type="InterPro" id="IPR004045">
    <property type="entry name" value="Glutathione_S-Trfase_N"/>
</dbReference>
<accession>A0A166SCS4</accession>
<comment type="similarity">
    <text evidence="1">Belongs to the GST superfamily.</text>
</comment>
<evidence type="ECO:0000259" key="2">
    <source>
        <dbReference type="PROSITE" id="PS50404"/>
    </source>
</evidence>
<name>A0A166SCS4_9AGAM</name>
<evidence type="ECO:0000313" key="4">
    <source>
        <dbReference type="EMBL" id="KZP04654.1"/>
    </source>
</evidence>
<feature type="domain" description="GST C-terminal" evidence="3">
    <location>
        <begin position="98"/>
        <end position="235"/>
    </location>
</feature>
<evidence type="ECO:0000313" key="6">
    <source>
        <dbReference type="Proteomes" id="UP000076532"/>
    </source>
</evidence>
<dbReference type="InterPro" id="IPR040079">
    <property type="entry name" value="Glutathione_S-Trfase"/>
</dbReference>
<dbReference type="Gene3D" id="1.20.1050.10">
    <property type="match status" value="1"/>
</dbReference>
<evidence type="ECO:0000259" key="3">
    <source>
        <dbReference type="PROSITE" id="PS50405"/>
    </source>
</evidence>
<dbReference type="STRING" id="436010.A0A166SCS4"/>
<gene>
    <name evidence="5" type="ORF">FIBSPDRAFT_727801</name>
    <name evidence="4" type="ORF">FIBSPDRAFT_766971</name>
</gene>
<dbReference type="InterPro" id="IPR004046">
    <property type="entry name" value="GST_C"/>
</dbReference>
<dbReference type="PANTHER" id="PTHR44051">
    <property type="entry name" value="GLUTATHIONE S-TRANSFERASE-RELATED"/>
    <property type="match status" value="1"/>
</dbReference>
<dbReference type="SUPFAM" id="SSF47616">
    <property type="entry name" value="GST C-terminal domain-like"/>
    <property type="match status" value="1"/>
</dbReference>
<dbReference type="AlphaFoldDB" id="A0A166SCS4"/>
<dbReference type="Pfam" id="PF00043">
    <property type="entry name" value="GST_C"/>
    <property type="match status" value="1"/>
</dbReference>
<dbReference type="OrthoDB" id="2098326at2759"/>
<dbReference type="InterPro" id="IPR036282">
    <property type="entry name" value="Glutathione-S-Trfase_C_sf"/>
</dbReference>
<organism evidence="5 6">
    <name type="scientific">Athelia psychrophila</name>
    <dbReference type="NCBI Taxonomy" id="1759441"/>
    <lineage>
        <taxon>Eukaryota</taxon>
        <taxon>Fungi</taxon>
        <taxon>Dikarya</taxon>
        <taxon>Basidiomycota</taxon>
        <taxon>Agaricomycotina</taxon>
        <taxon>Agaricomycetes</taxon>
        <taxon>Agaricomycetidae</taxon>
        <taxon>Atheliales</taxon>
        <taxon>Atheliaceae</taxon>
        <taxon>Athelia</taxon>
    </lineage>
</organism>
<sequence>MLTVHHLQRSQSERIVWLCEELALPPSIYTLVLHARRPDNGLSPDSLKVLHPAGTAPVITDGPVVLAESQAIAEFIVNKYGRDPATKKPRLTVTLEDGEGAYADYLYWLNFANGTFQCAISRNMNFKRVEGLVPAENPVRVFVLKKLESGLDQLEAQLVKVEGEVGQIAGTEPGPAYLCGHDLTLADIMTVFSLTTMRGFYSLDLSGWPAVLRYLQRIGKRDAYQRAMERGDPGLTPMLGATVQAIKLGK</sequence>
<dbReference type="Pfam" id="PF13409">
    <property type="entry name" value="GST_N_2"/>
    <property type="match status" value="1"/>
</dbReference>
<dbReference type="PROSITE" id="PS50404">
    <property type="entry name" value="GST_NTER"/>
    <property type="match status" value="1"/>
</dbReference>
<evidence type="ECO:0000313" key="5">
    <source>
        <dbReference type="EMBL" id="KZP29298.1"/>
    </source>
</evidence>
<evidence type="ECO:0000256" key="1">
    <source>
        <dbReference type="ARBA" id="ARBA00007409"/>
    </source>
</evidence>
<dbReference type="InterPro" id="IPR036249">
    <property type="entry name" value="Thioredoxin-like_sf"/>
</dbReference>
<feature type="domain" description="GST N-terminal" evidence="2">
    <location>
        <begin position="1"/>
        <end position="84"/>
    </location>
</feature>
<protein>
    <submittedName>
        <fullName evidence="5">Glutathione S-transferase</fullName>
    </submittedName>
</protein>
<dbReference type="Gene3D" id="3.40.30.10">
    <property type="entry name" value="Glutaredoxin"/>
    <property type="match status" value="1"/>
</dbReference>
<keyword evidence="6" id="KW-1185">Reference proteome</keyword>
<proteinExistence type="inferred from homology"/>
<dbReference type="SUPFAM" id="SSF52833">
    <property type="entry name" value="Thioredoxin-like"/>
    <property type="match status" value="1"/>
</dbReference>